<dbReference type="RefSeq" id="WP_167832802.1">
    <property type="nucleotide sequence ID" value="NZ_JAAVUM010000008.1"/>
</dbReference>
<keyword evidence="1" id="KW-0472">Membrane</keyword>
<comment type="caution">
    <text evidence="2">The sequence shown here is derived from an EMBL/GenBank/DDBJ whole genome shotgun (WGS) entry which is preliminary data.</text>
</comment>
<dbReference type="AlphaFoldDB" id="A0A846TVK8"/>
<feature type="transmembrane region" description="Helical" evidence="1">
    <location>
        <begin position="32"/>
        <end position="51"/>
    </location>
</feature>
<reference evidence="2 3" key="1">
    <citation type="submission" date="2020-03" db="EMBL/GenBank/DDBJ databases">
        <authorList>
            <person name="Sun Q."/>
        </authorList>
    </citation>
    <scope>NUCLEOTIDE SEQUENCE [LARGE SCALE GENOMIC DNA]</scope>
    <source>
        <strain evidence="2 3">KACC 21451</strain>
    </source>
</reference>
<dbReference type="Proteomes" id="UP000587942">
    <property type="component" value="Unassembled WGS sequence"/>
</dbReference>
<keyword evidence="1" id="KW-0812">Transmembrane</keyword>
<feature type="transmembrane region" description="Helical" evidence="1">
    <location>
        <begin position="57"/>
        <end position="77"/>
    </location>
</feature>
<accession>A0A846TVK8</accession>
<dbReference type="EMBL" id="JAAVUM010000008">
    <property type="protein sequence ID" value="NKE06381.1"/>
    <property type="molecule type" value="Genomic_DNA"/>
</dbReference>
<evidence type="ECO:0000256" key="1">
    <source>
        <dbReference type="SAM" id="Phobius"/>
    </source>
</evidence>
<name>A0A846TVK8_9BACI</name>
<protein>
    <submittedName>
        <fullName evidence="2">Uncharacterized protein</fullName>
    </submittedName>
</protein>
<feature type="transmembrane region" description="Helical" evidence="1">
    <location>
        <begin position="6"/>
        <end position="25"/>
    </location>
</feature>
<evidence type="ECO:0000313" key="3">
    <source>
        <dbReference type="Proteomes" id="UP000587942"/>
    </source>
</evidence>
<organism evidence="2 3">
    <name type="scientific">Mesobacillus selenatarsenatis</name>
    <dbReference type="NCBI Taxonomy" id="388741"/>
    <lineage>
        <taxon>Bacteria</taxon>
        <taxon>Bacillati</taxon>
        <taxon>Bacillota</taxon>
        <taxon>Bacilli</taxon>
        <taxon>Bacillales</taxon>
        <taxon>Bacillaceae</taxon>
        <taxon>Mesobacillus</taxon>
    </lineage>
</organism>
<gene>
    <name evidence="2" type="ORF">GWK17_13035</name>
</gene>
<evidence type="ECO:0000313" key="2">
    <source>
        <dbReference type="EMBL" id="NKE06381.1"/>
    </source>
</evidence>
<proteinExistence type="predicted"/>
<keyword evidence="1" id="KW-1133">Transmembrane helix</keyword>
<sequence>MANLVFLLISIVLTGILIYAVSMGLTRKEKNIAIVGSVLIGSFGLVSVNFFGLWQVLLVIVLLGMSAGYIIVSRLSVTKVPVKLNERLHSNVDNESLDLYGKVSNFVGEKDLSAIEVLTAKNKNHETLNELQPSFDEDTSFLDERNGVHIPQVEWVHPAPNMELEDWMVETEKEKAYASIHS</sequence>